<keyword evidence="2" id="KW-0812">Transmembrane</keyword>
<feature type="transmembrane region" description="Helical" evidence="2">
    <location>
        <begin position="181"/>
        <end position="199"/>
    </location>
</feature>
<feature type="region of interest" description="Disordered" evidence="1">
    <location>
        <begin position="1"/>
        <end position="37"/>
    </location>
</feature>
<sequence>MIEDMNEVSAALKRMQEEQARLDGTSNTVDAPIEAKDDVELPEVKAAEHVENVSKAVSEVVENLPDTSPLQVSAPETQFGAAMEQVKLNVLAEASAEDEQFVDKVKSTLKKAAVKHTEVEEKRADFEKQKVDFASEVLQTEQQKNEHRAIEDKWANRERKRQYHYNGVKPIMRFVGIEEPLNLFLLYLLTLVLSPFFLLSKLLKGTVGALIAGASDGDRPKAVKGFLWTLIAIIAVMAIAAVVYLFLTWQGLI</sequence>
<proteinExistence type="predicted"/>
<accession>A0A8S5SI46</accession>
<protein>
    <submittedName>
        <fullName evidence="3">Uncharacterized protein</fullName>
    </submittedName>
</protein>
<evidence type="ECO:0000256" key="1">
    <source>
        <dbReference type="SAM" id="MobiDB-lite"/>
    </source>
</evidence>
<reference evidence="3" key="1">
    <citation type="journal article" date="2021" name="Proc. Natl. Acad. Sci. U.S.A.">
        <title>A Catalog of Tens of Thousands of Viruses from Human Metagenomes Reveals Hidden Associations with Chronic Diseases.</title>
        <authorList>
            <person name="Tisza M.J."/>
            <person name="Buck C.B."/>
        </authorList>
    </citation>
    <scope>NUCLEOTIDE SEQUENCE</scope>
    <source>
        <strain evidence="3">CtqZP6</strain>
    </source>
</reference>
<evidence type="ECO:0000313" key="3">
    <source>
        <dbReference type="EMBL" id="DAF50600.1"/>
    </source>
</evidence>
<feature type="transmembrane region" description="Helical" evidence="2">
    <location>
        <begin position="226"/>
        <end position="247"/>
    </location>
</feature>
<keyword evidence="2" id="KW-1133">Transmembrane helix</keyword>
<keyword evidence="2" id="KW-0472">Membrane</keyword>
<name>A0A8S5SI46_9VIRU</name>
<evidence type="ECO:0000256" key="2">
    <source>
        <dbReference type="SAM" id="Phobius"/>
    </source>
</evidence>
<organism evidence="3">
    <name type="scientific">Phage sp. ctqZP6</name>
    <dbReference type="NCBI Taxonomy" id="2828010"/>
    <lineage>
        <taxon>Viruses</taxon>
    </lineage>
</organism>
<dbReference type="EMBL" id="BK032598">
    <property type="protein sequence ID" value="DAF50600.1"/>
    <property type="molecule type" value="Genomic_DNA"/>
</dbReference>